<reference evidence="2 3" key="1">
    <citation type="submission" date="2023-01" db="EMBL/GenBank/DDBJ databases">
        <title>Analysis of 21 Apiospora genomes using comparative genomics revels a genus with tremendous synthesis potential of carbohydrate active enzymes and secondary metabolites.</title>
        <authorList>
            <person name="Sorensen T."/>
        </authorList>
    </citation>
    <scope>NUCLEOTIDE SEQUENCE [LARGE SCALE GENOMIC DNA]</scope>
    <source>
        <strain evidence="2 3">CBS 135458</strain>
    </source>
</reference>
<proteinExistence type="predicted"/>
<organism evidence="2 3">
    <name type="scientific">Apiospora phragmitis</name>
    <dbReference type="NCBI Taxonomy" id="2905665"/>
    <lineage>
        <taxon>Eukaryota</taxon>
        <taxon>Fungi</taxon>
        <taxon>Dikarya</taxon>
        <taxon>Ascomycota</taxon>
        <taxon>Pezizomycotina</taxon>
        <taxon>Sordariomycetes</taxon>
        <taxon>Xylariomycetidae</taxon>
        <taxon>Amphisphaeriales</taxon>
        <taxon>Apiosporaceae</taxon>
        <taxon>Apiospora</taxon>
    </lineage>
</organism>
<dbReference type="Proteomes" id="UP001480595">
    <property type="component" value="Unassembled WGS sequence"/>
</dbReference>
<protein>
    <recommendedName>
        <fullName evidence="4">F-box domain-containing protein</fullName>
    </recommendedName>
</protein>
<keyword evidence="3" id="KW-1185">Reference proteome</keyword>
<accession>A0ABR1TB86</accession>
<evidence type="ECO:0000313" key="2">
    <source>
        <dbReference type="EMBL" id="KAK8043868.1"/>
    </source>
</evidence>
<sequence length="197" mass="21548">MQPYRHPGLPRQPRGVGGLSRDGALYSRAPDAFTHRVAMYGARLYATAMSSSFEIANSSTNIASRTVDSSNSSNPTTPAGLGDLDHLRAEVVMIVLEHCTLRTLLRLLRVNRTARALVRCLRGFDSVADTTKGNRARARGAYHRIWTTLVRIHPFHGLRLLLTGKMCDKSGGAGARLRVAKVKILCDKCDAPVGRLL</sequence>
<dbReference type="RefSeq" id="XP_066710263.1">
    <property type="nucleotide sequence ID" value="XM_066864115.1"/>
</dbReference>
<feature type="region of interest" description="Disordered" evidence="1">
    <location>
        <begin position="1"/>
        <end position="21"/>
    </location>
</feature>
<evidence type="ECO:0000256" key="1">
    <source>
        <dbReference type="SAM" id="MobiDB-lite"/>
    </source>
</evidence>
<comment type="caution">
    <text evidence="2">The sequence shown here is derived from an EMBL/GenBank/DDBJ whole genome shotgun (WGS) entry which is preliminary data.</text>
</comment>
<dbReference type="EMBL" id="JAQQWL010000012">
    <property type="protein sequence ID" value="KAK8043868.1"/>
    <property type="molecule type" value="Genomic_DNA"/>
</dbReference>
<gene>
    <name evidence="2" type="ORF">PG994_012706</name>
</gene>
<evidence type="ECO:0008006" key="4">
    <source>
        <dbReference type="Google" id="ProtNLM"/>
    </source>
</evidence>
<name>A0ABR1TB86_9PEZI</name>
<evidence type="ECO:0000313" key="3">
    <source>
        <dbReference type="Proteomes" id="UP001480595"/>
    </source>
</evidence>
<dbReference type="GeneID" id="92097178"/>